<comment type="caution">
    <text evidence="4">The sequence shown here is derived from an EMBL/GenBank/DDBJ whole genome shotgun (WGS) entry which is preliminary data.</text>
</comment>
<dbReference type="InterPro" id="IPR003395">
    <property type="entry name" value="RecF/RecN/SMC_N"/>
</dbReference>
<evidence type="ECO:0000256" key="1">
    <source>
        <dbReference type="SAM" id="Coils"/>
    </source>
</evidence>
<keyword evidence="1" id="KW-0175">Coiled coil</keyword>
<feature type="coiled-coil region" evidence="1">
    <location>
        <begin position="55"/>
        <end position="89"/>
    </location>
</feature>
<feature type="region of interest" description="Disordered" evidence="2">
    <location>
        <begin position="346"/>
        <end position="365"/>
    </location>
</feature>
<dbReference type="InterPro" id="IPR027417">
    <property type="entry name" value="P-loop_NTPase"/>
</dbReference>
<feature type="domain" description="RecF/RecN/SMC N-terminal" evidence="3">
    <location>
        <begin position="130"/>
        <end position="334"/>
    </location>
</feature>
<dbReference type="Proteomes" id="UP001589788">
    <property type="component" value="Unassembled WGS sequence"/>
</dbReference>
<sequence length="365" mass="40066">RLAERAQVALARRAGAEAEGRILEQLGARLDPVLADAVAQRDQVRAARDARLAAQRALANRLEQLQGQRSELGQRLEALRERRQRCEVEQAELGVRRDQLLAELALEGSPAEEVPTSVEELRETLGLEPTADLAGRLQQVEAELARLGPVNPLALEELAALEERAGQLDEQMADIQAAKRELQTVIRQVDDEVARLFGETFLDVDRHFQQLVATLFPGGSGRLVLTDPEDPLGTGVEVEARPAGKQVKRLSLLSGGERSLVALAFLFAVARSRPSPFYLMDEVEAALDDVNLHRFLGLVQQFRQEAQLIIVSHQKRTMEAADALYGVTMHAGGYSKVVSQRIERHHPASNPLDHDPDPTGVSVGS</sequence>
<evidence type="ECO:0000259" key="3">
    <source>
        <dbReference type="Pfam" id="PF02463"/>
    </source>
</evidence>
<keyword evidence="5" id="KW-1185">Reference proteome</keyword>
<protein>
    <submittedName>
        <fullName evidence="4">Chromosome segregation protein SMC</fullName>
    </submittedName>
</protein>
<feature type="coiled-coil region" evidence="1">
    <location>
        <begin position="151"/>
        <end position="195"/>
    </location>
</feature>
<dbReference type="Gene3D" id="3.40.50.300">
    <property type="entry name" value="P-loop containing nucleotide triphosphate hydrolases"/>
    <property type="match status" value="1"/>
</dbReference>
<dbReference type="Pfam" id="PF02463">
    <property type="entry name" value="SMC_N"/>
    <property type="match status" value="1"/>
</dbReference>
<evidence type="ECO:0000313" key="4">
    <source>
        <dbReference type="EMBL" id="MFC0083119.1"/>
    </source>
</evidence>
<accession>A0ABV6C600</accession>
<evidence type="ECO:0000256" key="2">
    <source>
        <dbReference type="SAM" id="MobiDB-lite"/>
    </source>
</evidence>
<proteinExistence type="predicted"/>
<feature type="non-terminal residue" evidence="4">
    <location>
        <position position="1"/>
    </location>
</feature>
<feature type="compositionally biased region" description="Basic and acidic residues" evidence="2">
    <location>
        <begin position="346"/>
        <end position="357"/>
    </location>
</feature>
<name>A0ABV6C600_9ACTN</name>
<dbReference type="SUPFAM" id="SSF52540">
    <property type="entry name" value="P-loop containing nucleoside triphosphate hydrolases"/>
    <property type="match status" value="1"/>
</dbReference>
<dbReference type="EMBL" id="JBHLYQ010000268">
    <property type="protein sequence ID" value="MFC0083119.1"/>
    <property type="molecule type" value="Genomic_DNA"/>
</dbReference>
<dbReference type="PANTHER" id="PTHR43977">
    <property type="entry name" value="STRUCTURAL MAINTENANCE OF CHROMOSOMES PROTEIN 3"/>
    <property type="match status" value="1"/>
</dbReference>
<organism evidence="4 5">
    <name type="scientific">Aciditerrimonas ferrireducens</name>
    <dbReference type="NCBI Taxonomy" id="667306"/>
    <lineage>
        <taxon>Bacteria</taxon>
        <taxon>Bacillati</taxon>
        <taxon>Actinomycetota</taxon>
        <taxon>Acidimicrobiia</taxon>
        <taxon>Acidimicrobiales</taxon>
        <taxon>Acidimicrobiaceae</taxon>
        <taxon>Aciditerrimonas</taxon>
    </lineage>
</organism>
<reference evidence="4 5" key="1">
    <citation type="submission" date="2024-09" db="EMBL/GenBank/DDBJ databases">
        <authorList>
            <person name="Sun Q."/>
            <person name="Mori K."/>
        </authorList>
    </citation>
    <scope>NUCLEOTIDE SEQUENCE [LARGE SCALE GENOMIC DNA]</scope>
    <source>
        <strain evidence="4 5">JCM 15389</strain>
    </source>
</reference>
<gene>
    <name evidence="4" type="ORF">ACFFRE_13370</name>
</gene>
<evidence type="ECO:0000313" key="5">
    <source>
        <dbReference type="Proteomes" id="UP001589788"/>
    </source>
</evidence>